<dbReference type="Gene3D" id="3.30.70.100">
    <property type="match status" value="1"/>
</dbReference>
<comment type="caution">
    <text evidence="2">The sequence shown here is derived from an EMBL/GenBank/DDBJ whole genome shotgun (WGS) entry which is preliminary data.</text>
</comment>
<dbReference type="GO" id="GO:0009882">
    <property type="term" value="F:blue light photoreceptor activity"/>
    <property type="evidence" value="ECO:0007669"/>
    <property type="project" value="InterPro"/>
</dbReference>
<evidence type="ECO:0000313" key="3">
    <source>
        <dbReference type="Proteomes" id="UP000218934"/>
    </source>
</evidence>
<dbReference type="PROSITE" id="PS50925">
    <property type="entry name" value="BLUF"/>
    <property type="match status" value="1"/>
</dbReference>
<dbReference type="KEGG" id="rdi:CMV14_05315"/>
<keyword evidence="3" id="KW-1185">Reference proteome</keyword>
<dbReference type="Pfam" id="PF04940">
    <property type="entry name" value="BLUF"/>
    <property type="match status" value="1"/>
</dbReference>
<evidence type="ECO:0000313" key="2">
    <source>
        <dbReference type="EMBL" id="PCE41488.1"/>
    </source>
</evidence>
<reference evidence="2 3" key="1">
    <citation type="submission" date="2017-09" db="EMBL/GenBank/DDBJ databases">
        <title>The Catabolism of 3,6-Dichlorosalicylic acid is Initiated by the Cytochrome P450 Monooxygenase DsmABC in Rhizorhabdus dicambivorans Ndbn-20.</title>
        <authorList>
            <person name="Na L."/>
        </authorList>
    </citation>
    <scope>NUCLEOTIDE SEQUENCE [LARGE SCALE GENOMIC DNA]</scope>
    <source>
        <strain evidence="2 3">Ndbn-20m</strain>
    </source>
</reference>
<dbReference type="InterPro" id="IPR007024">
    <property type="entry name" value="BLUF_domain"/>
</dbReference>
<protein>
    <submittedName>
        <fullName evidence="2">Blue light sensor protein</fullName>
    </submittedName>
</protein>
<feature type="domain" description="BLUF" evidence="1">
    <location>
        <begin position="26"/>
        <end position="119"/>
    </location>
</feature>
<dbReference type="EMBL" id="NWUF01000014">
    <property type="protein sequence ID" value="PCE41488.1"/>
    <property type="molecule type" value="Genomic_DNA"/>
</dbReference>
<proteinExistence type="predicted"/>
<dbReference type="InterPro" id="IPR036046">
    <property type="entry name" value="Acylphosphatase-like_dom_sf"/>
</dbReference>
<dbReference type="SUPFAM" id="SSF54975">
    <property type="entry name" value="Acylphosphatase/BLUF domain-like"/>
    <property type="match status" value="1"/>
</dbReference>
<dbReference type="SMART" id="SM01034">
    <property type="entry name" value="BLUF"/>
    <property type="match status" value="1"/>
</dbReference>
<dbReference type="AlphaFoldDB" id="A0A2A4FVL0"/>
<accession>A0A2A4FVL0</accession>
<name>A0A2A4FVL0_9SPHN</name>
<evidence type="ECO:0000259" key="1">
    <source>
        <dbReference type="PROSITE" id="PS50925"/>
    </source>
</evidence>
<dbReference type="Proteomes" id="UP000218934">
    <property type="component" value="Unassembled WGS sequence"/>
</dbReference>
<gene>
    <name evidence="2" type="ORF">COO09_14420</name>
</gene>
<organism evidence="2 3">
    <name type="scientific">Rhizorhabdus dicambivorans</name>
    <dbReference type="NCBI Taxonomy" id="1850238"/>
    <lineage>
        <taxon>Bacteria</taxon>
        <taxon>Pseudomonadati</taxon>
        <taxon>Pseudomonadota</taxon>
        <taxon>Alphaproteobacteria</taxon>
        <taxon>Sphingomonadales</taxon>
        <taxon>Sphingomonadaceae</taxon>
        <taxon>Rhizorhabdus</taxon>
    </lineage>
</organism>
<sequence length="159" mass="17491">MLLGPLRMVLIRHSPQARAMVIGSACASLLYVSHMLLSPADRDGEIARIVAVSCDRNAALDVTGALIATFRFFAQILEGPPGSIEALMISIRRDPRHRDVTVVREELLAGRRFPRWSMAYSGAAGYVDRTIAPLVGTSHDARPAPDTDLLVRLIREFTR</sequence>
<dbReference type="OrthoDB" id="196105at2"/>
<dbReference type="GO" id="GO:0071949">
    <property type="term" value="F:FAD binding"/>
    <property type="evidence" value="ECO:0007669"/>
    <property type="project" value="InterPro"/>
</dbReference>